<evidence type="ECO:0000313" key="2">
    <source>
        <dbReference type="Proteomes" id="UP001197875"/>
    </source>
</evidence>
<organism evidence="1 2">
    <name type="scientific">Fusicatenibacter faecihominis</name>
    <dbReference type="NCBI Taxonomy" id="2881276"/>
    <lineage>
        <taxon>Bacteria</taxon>
        <taxon>Bacillati</taxon>
        <taxon>Bacillota</taxon>
        <taxon>Clostridia</taxon>
        <taxon>Lachnospirales</taxon>
        <taxon>Lachnospiraceae</taxon>
        <taxon>Fusicatenibacter</taxon>
    </lineage>
</organism>
<dbReference type="AlphaFoldDB" id="A0AAE3DRJ0"/>
<sequence length="271" mass="29056">MQRKRETLVVVRGGGDIATGTIQKLWNSGFGLVILETDRPTAIRRKVALSQAVYEGTATVEDLTAARIESTDEIEKEWEKERIPLLVDPECRCLEDLKPLALVDAILAKKNLGTHRKMAKYTLALGPGFTAGADVDLVIETMRGHSLGRIIREGSAMPNTGVPGIIAGYGKERVVHAPADGTLHILHDIGDSVEKGEPLGLIGEVKVPSPLSGLLRGILPDGFAVTKGLKMADVDPRLSEYANCFTISDKARCIGGGVLEGLLSLMREGEA</sequence>
<proteinExistence type="predicted"/>
<evidence type="ECO:0000313" key="1">
    <source>
        <dbReference type="EMBL" id="MCC2189099.1"/>
    </source>
</evidence>
<reference evidence="1 2" key="1">
    <citation type="submission" date="2021-10" db="EMBL/GenBank/DDBJ databases">
        <title>Anaerobic single-cell dispensing facilitates the cultivation of human gut bacteria.</title>
        <authorList>
            <person name="Afrizal A."/>
        </authorList>
    </citation>
    <scope>NUCLEOTIDE SEQUENCE [LARGE SCALE GENOMIC DNA]</scope>
    <source>
        <strain evidence="1 2">CLA-AA-H277</strain>
    </source>
</reference>
<name>A0AAE3DRJ0_9FIRM</name>
<dbReference type="Proteomes" id="UP001197875">
    <property type="component" value="Unassembled WGS sequence"/>
</dbReference>
<dbReference type="EMBL" id="JAJEPR010000005">
    <property type="protein sequence ID" value="MCC2189099.1"/>
    <property type="molecule type" value="Genomic_DNA"/>
</dbReference>
<protein>
    <submittedName>
        <fullName evidence="1">EF2563 family selenium-dependent molybdenum hydroxylase system protein</fullName>
    </submittedName>
</protein>
<comment type="caution">
    <text evidence="1">The sequence shown here is derived from an EMBL/GenBank/DDBJ whole genome shotgun (WGS) entry which is preliminary data.</text>
</comment>
<gene>
    <name evidence="1" type="ORF">LKD71_04550</name>
</gene>
<dbReference type="NCBIfam" id="TIGR03309">
    <property type="entry name" value="matur_yqeB"/>
    <property type="match status" value="1"/>
</dbReference>
<dbReference type="RefSeq" id="WP_227614534.1">
    <property type="nucleotide sequence ID" value="NZ_JAJEPR010000005.1"/>
</dbReference>
<keyword evidence="2" id="KW-1185">Reference proteome</keyword>
<dbReference type="InterPro" id="IPR017695">
    <property type="entry name" value="Se-dep_Mo_hydrolase_YqeB"/>
</dbReference>
<accession>A0AAE3DRJ0</accession>